<dbReference type="GO" id="GO:0003677">
    <property type="term" value="F:DNA binding"/>
    <property type="evidence" value="ECO:0007669"/>
    <property type="project" value="InterPro"/>
</dbReference>
<dbReference type="PANTHER" id="PTHR11070:SF3">
    <property type="entry name" value="DNA 3'-5' HELICASE"/>
    <property type="match status" value="1"/>
</dbReference>
<dbReference type="Gene3D" id="1.10.486.10">
    <property type="entry name" value="PCRA, domain 4"/>
    <property type="match status" value="1"/>
</dbReference>
<dbReference type="Proteomes" id="UP000177067">
    <property type="component" value="Unassembled WGS sequence"/>
</dbReference>
<dbReference type="PANTHER" id="PTHR11070">
    <property type="entry name" value="UVRD / RECB / PCRA DNA HELICASE FAMILY MEMBER"/>
    <property type="match status" value="1"/>
</dbReference>
<reference evidence="13 14" key="1">
    <citation type="journal article" date="2016" name="Nat. Commun.">
        <title>Thousands of microbial genomes shed light on interconnected biogeochemical processes in an aquifer system.</title>
        <authorList>
            <person name="Anantharaman K."/>
            <person name="Brown C.T."/>
            <person name="Hug L.A."/>
            <person name="Sharon I."/>
            <person name="Castelle C.J."/>
            <person name="Probst A.J."/>
            <person name="Thomas B.C."/>
            <person name="Singh A."/>
            <person name="Wilkins M.J."/>
            <person name="Karaoz U."/>
            <person name="Brodie E.L."/>
            <person name="Williams K.H."/>
            <person name="Hubbard S.S."/>
            <person name="Banfield J.F."/>
        </authorList>
    </citation>
    <scope>NUCLEOTIDE SEQUENCE [LARGE SCALE GENOMIC DNA]</scope>
</reference>
<sequence length="672" mass="76914">MIDYKNELNEEQYRVVTEGDGPCLVLAGAGSGKTRAITYRVAYLLEHGVSPQNILLVTFTNKAANEMMFRVKSLLGDELKLMWAGTFHHIGYRILRQYSALIGYKNNFNILDTQDSLDLFKLCLKQEGMGRKEKRYPSAKVIQSIVSYARNAELSVEEVLNQKYPNWSDIADKVSLIAHEYSKRKLESNTMDFDDLLVNTYLLLCRSQSVQKKLSEQFKYVLVDEYQDTNKIQASIISLLSSYHKNILVVGDDAQSIYSFRAADIENILGFENKYPNARIFKLETNYRSTPDILNVANVVIENNLNQYKKDLKSVLENFTKPEAHAFADSQEEANFIVGRILELYDEGIEFNKMAVLFRAAYHSQALEVELTRRDIPYEFRGGVRFFERSHIKDVLAYLKIYNNIQDEIAWSRVLNMQVGIGPASAQAIIGKVKNIKDKSEINSVTDDLSPRAKIGWGDFVQIWNSMDREVVKVPSALIQAVIQSKYKEYLEQEYPDARERMQDLEQLAMFADKQLDLDKFLAEASLQEGYGSKNRQTSDNEPKLVLSTIHQAKGLEWEGVFIMSLNSGQFPSDRSMKEMNGLEEERRLFYVAITRAKKYLYFSYSLSGGFGSFLQGPSMFLDEIGDQLIEGNTFKSGTVFDDDKDDIIYVTDDEPFTNQPRTSFLSSIDEL</sequence>
<comment type="similarity">
    <text evidence="1">Belongs to the helicase family. UvrD subfamily.</text>
</comment>
<evidence type="ECO:0000256" key="2">
    <source>
        <dbReference type="ARBA" id="ARBA00022741"/>
    </source>
</evidence>
<evidence type="ECO:0000259" key="11">
    <source>
        <dbReference type="PROSITE" id="PS51198"/>
    </source>
</evidence>
<feature type="domain" description="UvrD-like helicase ATP-binding" evidence="11">
    <location>
        <begin position="6"/>
        <end position="290"/>
    </location>
</feature>
<keyword evidence="5 10" id="KW-0067">ATP-binding</keyword>
<evidence type="ECO:0000256" key="10">
    <source>
        <dbReference type="PROSITE-ProRule" id="PRU00560"/>
    </source>
</evidence>
<evidence type="ECO:0000256" key="3">
    <source>
        <dbReference type="ARBA" id="ARBA00022801"/>
    </source>
</evidence>
<dbReference type="InterPro" id="IPR013986">
    <property type="entry name" value="DExx_box_DNA_helicase_dom_sf"/>
</dbReference>
<feature type="domain" description="UvrD-like helicase C-terminal" evidence="12">
    <location>
        <begin position="291"/>
        <end position="555"/>
    </location>
</feature>
<evidence type="ECO:0000313" key="14">
    <source>
        <dbReference type="Proteomes" id="UP000177067"/>
    </source>
</evidence>
<dbReference type="Pfam" id="PF00580">
    <property type="entry name" value="UvrD-helicase"/>
    <property type="match status" value="1"/>
</dbReference>
<keyword evidence="2 10" id="KW-0547">Nucleotide-binding</keyword>
<dbReference type="GO" id="GO:0000725">
    <property type="term" value="P:recombinational repair"/>
    <property type="evidence" value="ECO:0007669"/>
    <property type="project" value="TreeGrafter"/>
</dbReference>
<evidence type="ECO:0000256" key="1">
    <source>
        <dbReference type="ARBA" id="ARBA00009922"/>
    </source>
</evidence>
<protein>
    <recommendedName>
        <fullName evidence="8">DNA 3'-5' helicase</fullName>
        <ecNumber evidence="8">5.6.2.4</ecNumber>
    </recommendedName>
</protein>
<comment type="catalytic activity">
    <reaction evidence="7">
        <text>Couples ATP hydrolysis with the unwinding of duplex DNA by translocating in the 3'-5' direction.</text>
        <dbReference type="EC" id="5.6.2.4"/>
    </reaction>
</comment>
<proteinExistence type="inferred from homology"/>
<dbReference type="InterPro" id="IPR014016">
    <property type="entry name" value="UvrD-like_ATP-bd"/>
</dbReference>
<gene>
    <name evidence="13" type="ORF">A2725_02655</name>
</gene>
<evidence type="ECO:0000259" key="12">
    <source>
        <dbReference type="PROSITE" id="PS51217"/>
    </source>
</evidence>
<evidence type="ECO:0000313" key="13">
    <source>
        <dbReference type="EMBL" id="OGH58579.1"/>
    </source>
</evidence>
<dbReference type="GO" id="GO:0005829">
    <property type="term" value="C:cytosol"/>
    <property type="evidence" value="ECO:0007669"/>
    <property type="project" value="TreeGrafter"/>
</dbReference>
<name>A0A1F6LGX6_9BACT</name>
<dbReference type="GO" id="GO:0043138">
    <property type="term" value="F:3'-5' DNA helicase activity"/>
    <property type="evidence" value="ECO:0007669"/>
    <property type="project" value="UniProtKB-EC"/>
</dbReference>
<evidence type="ECO:0000256" key="9">
    <source>
        <dbReference type="ARBA" id="ARBA00048988"/>
    </source>
</evidence>
<keyword evidence="6" id="KW-0413">Isomerase</keyword>
<dbReference type="InterPro" id="IPR014017">
    <property type="entry name" value="DNA_helicase_UvrD-like_C"/>
</dbReference>
<dbReference type="AlphaFoldDB" id="A0A1F6LGX6"/>
<dbReference type="InterPro" id="IPR000212">
    <property type="entry name" value="DNA_helicase_UvrD/REP"/>
</dbReference>
<dbReference type="GO" id="GO:0005524">
    <property type="term" value="F:ATP binding"/>
    <property type="evidence" value="ECO:0007669"/>
    <property type="project" value="UniProtKB-UniRule"/>
</dbReference>
<keyword evidence="4 10" id="KW-0347">Helicase</keyword>
<accession>A0A1F6LGX6</accession>
<dbReference type="EMBL" id="MFPS01000009">
    <property type="protein sequence ID" value="OGH58579.1"/>
    <property type="molecule type" value="Genomic_DNA"/>
</dbReference>
<evidence type="ECO:0000256" key="8">
    <source>
        <dbReference type="ARBA" id="ARBA00034808"/>
    </source>
</evidence>
<dbReference type="Gene3D" id="3.40.50.300">
    <property type="entry name" value="P-loop containing nucleotide triphosphate hydrolases"/>
    <property type="match status" value="2"/>
</dbReference>
<evidence type="ECO:0000256" key="4">
    <source>
        <dbReference type="ARBA" id="ARBA00022806"/>
    </source>
</evidence>
<dbReference type="Pfam" id="PF13361">
    <property type="entry name" value="UvrD_C"/>
    <property type="match status" value="1"/>
</dbReference>
<evidence type="ECO:0000256" key="7">
    <source>
        <dbReference type="ARBA" id="ARBA00034617"/>
    </source>
</evidence>
<organism evidence="13 14">
    <name type="scientific">Candidatus Magasanikbacteria bacterium RIFCSPHIGHO2_01_FULL_33_34</name>
    <dbReference type="NCBI Taxonomy" id="1798671"/>
    <lineage>
        <taxon>Bacteria</taxon>
        <taxon>Candidatus Magasanikiibacteriota</taxon>
    </lineage>
</organism>
<dbReference type="PROSITE" id="PS51198">
    <property type="entry name" value="UVRD_HELICASE_ATP_BIND"/>
    <property type="match status" value="1"/>
</dbReference>
<dbReference type="Gene3D" id="1.10.10.160">
    <property type="match status" value="1"/>
</dbReference>
<feature type="binding site" evidence="10">
    <location>
        <begin position="27"/>
        <end position="34"/>
    </location>
    <ligand>
        <name>ATP</name>
        <dbReference type="ChEBI" id="CHEBI:30616"/>
    </ligand>
</feature>
<keyword evidence="3 10" id="KW-0378">Hydrolase</keyword>
<dbReference type="GO" id="GO:0016887">
    <property type="term" value="F:ATP hydrolysis activity"/>
    <property type="evidence" value="ECO:0007669"/>
    <property type="project" value="RHEA"/>
</dbReference>
<dbReference type="InterPro" id="IPR027417">
    <property type="entry name" value="P-loop_NTPase"/>
</dbReference>
<dbReference type="CDD" id="cd17932">
    <property type="entry name" value="DEXQc_UvrD"/>
    <property type="match status" value="1"/>
</dbReference>
<dbReference type="EC" id="5.6.2.4" evidence="8"/>
<dbReference type="PROSITE" id="PS51217">
    <property type="entry name" value="UVRD_HELICASE_CTER"/>
    <property type="match status" value="1"/>
</dbReference>
<dbReference type="SUPFAM" id="SSF52540">
    <property type="entry name" value="P-loop containing nucleoside triphosphate hydrolases"/>
    <property type="match status" value="1"/>
</dbReference>
<evidence type="ECO:0000256" key="6">
    <source>
        <dbReference type="ARBA" id="ARBA00023235"/>
    </source>
</evidence>
<comment type="caution">
    <text evidence="13">The sequence shown here is derived from an EMBL/GenBank/DDBJ whole genome shotgun (WGS) entry which is preliminary data.</text>
</comment>
<comment type="catalytic activity">
    <reaction evidence="9">
        <text>ATP + H2O = ADP + phosphate + H(+)</text>
        <dbReference type="Rhea" id="RHEA:13065"/>
        <dbReference type="ChEBI" id="CHEBI:15377"/>
        <dbReference type="ChEBI" id="CHEBI:15378"/>
        <dbReference type="ChEBI" id="CHEBI:30616"/>
        <dbReference type="ChEBI" id="CHEBI:43474"/>
        <dbReference type="ChEBI" id="CHEBI:456216"/>
        <dbReference type="EC" id="5.6.2.4"/>
    </reaction>
</comment>
<evidence type="ECO:0000256" key="5">
    <source>
        <dbReference type="ARBA" id="ARBA00022840"/>
    </source>
</evidence>